<evidence type="ECO:0000313" key="3">
    <source>
        <dbReference type="Proteomes" id="UP000494216"/>
    </source>
</evidence>
<evidence type="ECO:0000256" key="1">
    <source>
        <dbReference type="SAM" id="MobiDB-lite"/>
    </source>
</evidence>
<evidence type="ECO:0000313" key="2">
    <source>
        <dbReference type="EMBL" id="CAA9890373.1"/>
    </source>
</evidence>
<feature type="region of interest" description="Disordered" evidence="1">
    <location>
        <begin position="1"/>
        <end position="25"/>
    </location>
</feature>
<proteinExistence type="predicted"/>
<dbReference type="AlphaFoldDB" id="A0A8S0XI59"/>
<name>A0A8S0XI59_9GAMM</name>
<organism evidence="2 3">
    <name type="scientific">Candidatus Methylobacter favarea</name>
    <dbReference type="NCBI Taxonomy" id="2707345"/>
    <lineage>
        <taxon>Bacteria</taxon>
        <taxon>Pseudomonadati</taxon>
        <taxon>Pseudomonadota</taxon>
        <taxon>Gammaproteobacteria</taxon>
        <taxon>Methylococcales</taxon>
        <taxon>Methylococcaceae</taxon>
        <taxon>Methylobacter</taxon>
    </lineage>
</organism>
<accession>A0A8S0XI59</accession>
<comment type="caution">
    <text evidence="2">The sequence shown here is derived from an EMBL/GenBank/DDBJ whole genome shotgun (WGS) entry which is preliminary data.</text>
</comment>
<feature type="compositionally biased region" description="Polar residues" evidence="1">
    <location>
        <begin position="1"/>
        <end position="16"/>
    </location>
</feature>
<reference evidence="2 3" key="1">
    <citation type="submission" date="2020-02" db="EMBL/GenBank/DDBJ databases">
        <authorList>
            <person name="Hogendoorn C."/>
        </authorList>
    </citation>
    <scope>NUCLEOTIDE SEQUENCE [LARGE SCALE GENOMIC DNA]</scope>
    <source>
        <strain evidence="2">METHB21</strain>
    </source>
</reference>
<dbReference type="RefSeq" id="WP_246246918.1">
    <property type="nucleotide sequence ID" value="NZ_CADCXN010000049.1"/>
</dbReference>
<dbReference type="Proteomes" id="UP000494216">
    <property type="component" value="Unassembled WGS sequence"/>
</dbReference>
<keyword evidence="3" id="KW-1185">Reference proteome</keyword>
<evidence type="ECO:0008006" key="4">
    <source>
        <dbReference type="Google" id="ProtNLM"/>
    </source>
</evidence>
<protein>
    <recommendedName>
        <fullName evidence="4">RepB-like DNA primase domain-containing protein</fullName>
    </recommendedName>
</protein>
<dbReference type="Gene3D" id="3.30.70.1790">
    <property type="entry name" value="RepB DNA-primase, N-terminal domain"/>
    <property type="match status" value="1"/>
</dbReference>
<sequence length="835" mass="92033">MNESLSSPSNFETAKNQTDKSDKTDSVTISNADFMAGVFGDIAGSVRPVVVSFAGNPATVGKGAWFGKPWIFGKTSLPAGHNNYISFAIFRPDDEGKYRRQKRQFAALYAVMLDDVGGKVPLDRISLAPSWTIETSKDNFQIGFILVEPITDAAEADRLLTAIIDAGLTDPGASGPCSRLGRLPVAINGKHLNEEGLVWQCDLKDWRPQLRYSVQDIVDGLQIELKESPPQRRAHSRKSIVALDQHHDDVHIPRANENPVIAALKTTGRYKQPLGDGKHDITCPWLHEHTNQIDQGTAYFEPSESYPLGGFKCLHGHCAERRVSALYAFFEISKIDAKHKPMILVQPGELPRICDAAENELAKTFRQYQRGGIIVTITTDPGTRETAVKSLSLPSLTRALAGLAIWQRYDKRSEEWVICDPPEKHARILHDAAVYPHLPVLIGIARQPYLRPDGSLMRDAGYDAATGMFGVFNALQFSVPATPTRQQAEQALAELSELLSEFSFKTQYDKAAALAGILTAVVRPSLPQAPMFHVKAPSVASGKSYLCELLTAFATPQKGTPHAFPADDEECRKLLLAELLTAPAVVEFDNLTSDLIPHKSLCTTLTSEFISGRILGQSKTAEVGTRALFLSSGNNVEPVRDMTRRTVTINLDPACEIPAAREFNKQPVSEVRTGRGHYVSLALTIVRAWYCAERPKTICKAIASYADWSDYCRQPLLWLGLPDPAACIFEAMNDDPDRELLGEFLQAWFAIFGKTPALVKDAINAAQARGINFDYPNETLLDAINDIAGERDGGINRKRLGWWIKRHAGRLVNGLRFVQDTASLNAAKWKVESVL</sequence>
<dbReference type="EMBL" id="CADCXN010000049">
    <property type="protein sequence ID" value="CAA9890373.1"/>
    <property type="molecule type" value="Genomic_DNA"/>
</dbReference>
<gene>
    <name evidence="2" type="ORF">METHB2_210005</name>
</gene>